<evidence type="ECO:0000256" key="1">
    <source>
        <dbReference type="ARBA" id="ARBA00005964"/>
    </source>
</evidence>
<protein>
    <submittedName>
        <fullName evidence="4">COesterase-domain-containing protein</fullName>
    </submittedName>
</protein>
<keyword evidence="5" id="KW-1185">Reference proteome</keyword>
<name>A0A1J7JHH3_9PEZI</name>
<dbReference type="Gene3D" id="3.40.50.1820">
    <property type="entry name" value="alpha/beta hydrolase"/>
    <property type="match status" value="1"/>
</dbReference>
<evidence type="ECO:0000313" key="4">
    <source>
        <dbReference type="EMBL" id="OIW32817.1"/>
    </source>
</evidence>
<comment type="similarity">
    <text evidence="1">Belongs to the type-B carboxylesterase/lipase family.</text>
</comment>
<dbReference type="InterPro" id="IPR029058">
    <property type="entry name" value="AB_hydrolase_fold"/>
</dbReference>
<dbReference type="OrthoDB" id="3200163at2759"/>
<dbReference type="PANTHER" id="PTHR43142">
    <property type="entry name" value="CARBOXYLIC ESTER HYDROLASE"/>
    <property type="match status" value="1"/>
</dbReference>
<keyword evidence="2" id="KW-0378">Hydrolase</keyword>
<sequence>MFLTTNRCLIQDLVDEAKENNEPLCNFGLHNQRNAFRWIHKHIAGFGGDPGNITAFGESAGSVSLCLHMCSTVPLFRRAILQSGTPAGNPPPSDLTVKEKQYMRLLEYCGIETTDPRRLKKLRSVGIETLVAAIADLKTWEASGLGLRKTSSLFFRITAPRRN</sequence>
<evidence type="ECO:0000256" key="2">
    <source>
        <dbReference type="ARBA" id="ARBA00022801"/>
    </source>
</evidence>
<dbReference type="InParanoid" id="A0A1J7JHH3"/>
<dbReference type="GO" id="GO:0016787">
    <property type="term" value="F:hydrolase activity"/>
    <property type="evidence" value="ECO:0007669"/>
    <property type="project" value="UniProtKB-KW"/>
</dbReference>
<dbReference type="EMBL" id="KV875094">
    <property type="protein sequence ID" value="OIW32817.1"/>
    <property type="molecule type" value="Genomic_DNA"/>
</dbReference>
<proteinExistence type="inferred from homology"/>
<accession>A0A1J7JHH3</accession>
<feature type="domain" description="Carboxylesterase type B" evidence="3">
    <location>
        <begin position="26"/>
        <end position="136"/>
    </location>
</feature>
<dbReference type="Proteomes" id="UP000182658">
    <property type="component" value="Unassembled WGS sequence"/>
</dbReference>
<reference evidence="4 5" key="1">
    <citation type="submission" date="2016-10" db="EMBL/GenBank/DDBJ databases">
        <title>Draft genome sequence of Coniochaeta ligniaria NRRL30616, a lignocellulolytic fungus for bioabatement of inhibitors in plant biomass hydrolysates.</title>
        <authorList>
            <consortium name="DOE Joint Genome Institute"/>
            <person name="Jimenez D.J."/>
            <person name="Hector R.E."/>
            <person name="Riley R."/>
            <person name="Sun H."/>
            <person name="Grigoriev I.V."/>
            <person name="Van Elsas J.D."/>
            <person name="Nichols N.N."/>
        </authorList>
    </citation>
    <scope>NUCLEOTIDE SEQUENCE [LARGE SCALE GENOMIC DNA]</scope>
    <source>
        <strain evidence="4 5">NRRL 30616</strain>
    </source>
</reference>
<organism evidence="4 5">
    <name type="scientific">Coniochaeta ligniaria NRRL 30616</name>
    <dbReference type="NCBI Taxonomy" id="1408157"/>
    <lineage>
        <taxon>Eukaryota</taxon>
        <taxon>Fungi</taxon>
        <taxon>Dikarya</taxon>
        <taxon>Ascomycota</taxon>
        <taxon>Pezizomycotina</taxon>
        <taxon>Sordariomycetes</taxon>
        <taxon>Sordariomycetidae</taxon>
        <taxon>Coniochaetales</taxon>
        <taxon>Coniochaetaceae</taxon>
        <taxon>Coniochaeta</taxon>
    </lineage>
</organism>
<dbReference type="Pfam" id="PF00135">
    <property type="entry name" value="COesterase"/>
    <property type="match status" value="1"/>
</dbReference>
<evidence type="ECO:0000259" key="3">
    <source>
        <dbReference type="Pfam" id="PF00135"/>
    </source>
</evidence>
<dbReference type="PANTHER" id="PTHR43142:SF1">
    <property type="entry name" value="CARBOXYLIC ESTER HYDROLASE"/>
    <property type="match status" value="1"/>
</dbReference>
<dbReference type="SUPFAM" id="SSF53474">
    <property type="entry name" value="alpha/beta-Hydrolases"/>
    <property type="match status" value="1"/>
</dbReference>
<gene>
    <name evidence="4" type="ORF">CONLIGDRAFT_676642</name>
</gene>
<dbReference type="InterPro" id="IPR002018">
    <property type="entry name" value="CarbesteraseB"/>
</dbReference>
<dbReference type="AlphaFoldDB" id="A0A1J7JHH3"/>
<dbReference type="STRING" id="1408157.A0A1J7JHH3"/>
<evidence type="ECO:0000313" key="5">
    <source>
        <dbReference type="Proteomes" id="UP000182658"/>
    </source>
</evidence>